<keyword evidence="1" id="KW-0489">Methyltransferase</keyword>
<reference evidence="1" key="1">
    <citation type="submission" date="2021-12" db="EMBL/GenBank/DDBJ databases">
        <authorList>
            <person name="Cha I.-T."/>
            <person name="Lee K.-E."/>
            <person name="Park S.-J."/>
        </authorList>
    </citation>
    <scope>NUCLEOTIDE SEQUENCE</scope>
    <source>
        <strain evidence="1">YSM-43</strain>
    </source>
</reference>
<dbReference type="GO" id="GO:0008168">
    <property type="term" value="F:methyltransferase activity"/>
    <property type="evidence" value="ECO:0007669"/>
    <property type="project" value="UniProtKB-KW"/>
</dbReference>
<dbReference type="InterPro" id="IPR029063">
    <property type="entry name" value="SAM-dependent_MTases_sf"/>
</dbReference>
<evidence type="ECO:0000313" key="1">
    <source>
        <dbReference type="EMBL" id="UOX32999.1"/>
    </source>
</evidence>
<accession>A0ABY4HJH5</accession>
<name>A0ABY4HJH5_9FLAO</name>
<dbReference type="EMBL" id="CP090145">
    <property type="protein sequence ID" value="UOX32999.1"/>
    <property type="molecule type" value="Genomic_DNA"/>
</dbReference>
<organism evidence="1 2">
    <name type="scientific">Flavobacterium sediminilitoris</name>
    <dbReference type="NCBI Taxonomy" id="2024526"/>
    <lineage>
        <taxon>Bacteria</taxon>
        <taxon>Pseudomonadati</taxon>
        <taxon>Bacteroidota</taxon>
        <taxon>Flavobacteriia</taxon>
        <taxon>Flavobacteriales</taxon>
        <taxon>Flavobacteriaceae</taxon>
        <taxon>Flavobacterium</taxon>
    </lineage>
</organism>
<keyword evidence="1" id="KW-0808">Transferase</keyword>
<sequence length="465" mass="54811">MNSKRITSSFRDPSGYVFLDEDLIKRVIHPIYFEQYNKLTDKGFYTELFKKKYLIPHSEISKSNKEIIINAEKIPFISYPYEWSFLQYKHAALLTLKIQKLCLENNFTLKDASAFNITFHNGKPIFIDSLSFDFYQENKPWLAYKQFITHFLGPLVLSHYYGLDFLKTLSSEIDGISLKKLSKLLPIKSYCSPTILTNIHLLAKYDTKYAKTNKEVKSVTSKKSQLKLIDSLYIFIQNLKQKNHTEWDNYYNQTNYNQTSYQKKKDLTYEWLQSINGKKIIDIGGNDGTFSRELLNDLDFAIVPDIDPNAVEQNYKKILKNKEKKNIPLVIDILNPSSNYGFNNQERFSFIKRIKTTKLDGCLALAVIHHISLSGNIPFQMSASFFAELAPELLLEFPTREDSWVKFLLESKRGFKEHFHFYNETNFEKEYTIYFDIIRKESITESNRILYFLKRKTFTFNEFEI</sequence>
<dbReference type="GO" id="GO:0032259">
    <property type="term" value="P:methylation"/>
    <property type="evidence" value="ECO:0007669"/>
    <property type="project" value="UniProtKB-KW"/>
</dbReference>
<evidence type="ECO:0000313" key="2">
    <source>
        <dbReference type="Proteomes" id="UP000830454"/>
    </source>
</evidence>
<dbReference type="SUPFAM" id="SSF53335">
    <property type="entry name" value="S-adenosyl-L-methionine-dependent methyltransferases"/>
    <property type="match status" value="1"/>
</dbReference>
<keyword evidence="2" id="KW-1185">Reference proteome</keyword>
<dbReference type="RefSeq" id="WP_246915758.1">
    <property type="nucleotide sequence ID" value="NZ_CP090145.1"/>
</dbReference>
<protein>
    <submittedName>
        <fullName evidence="1">Class I SAM-dependent methyltransferase</fullName>
    </submittedName>
</protein>
<proteinExistence type="predicted"/>
<dbReference type="Proteomes" id="UP000830454">
    <property type="component" value="Chromosome"/>
</dbReference>
<reference evidence="1" key="2">
    <citation type="submission" date="2022-04" db="EMBL/GenBank/DDBJ databases">
        <title>Complete Genome Sequence of Flavobacterium sediminilitoris YSM-43, Isolated from a Tidal Sediment.</title>
        <authorList>
            <person name="Lee P.A."/>
        </authorList>
    </citation>
    <scope>NUCLEOTIDE SEQUENCE</scope>
    <source>
        <strain evidence="1">YSM-43</strain>
    </source>
</reference>
<gene>
    <name evidence="1" type="ORF">LXD69_13245</name>
</gene>
<dbReference type="Gene3D" id="3.40.50.150">
    <property type="entry name" value="Vaccinia Virus protein VP39"/>
    <property type="match status" value="1"/>
</dbReference>